<organism evidence="1 2">
    <name type="scientific">Nannocystis pusilla</name>
    <dbReference type="NCBI Taxonomy" id="889268"/>
    <lineage>
        <taxon>Bacteria</taxon>
        <taxon>Pseudomonadati</taxon>
        <taxon>Myxococcota</taxon>
        <taxon>Polyangia</taxon>
        <taxon>Nannocystales</taxon>
        <taxon>Nannocystaceae</taxon>
        <taxon>Nannocystis</taxon>
    </lineage>
</organism>
<dbReference type="PANTHER" id="PTHR36932">
    <property type="entry name" value="CAPSULAR POLYSACCHARIDE BIOSYNTHESIS PROTEIN"/>
    <property type="match status" value="1"/>
</dbReference>
<reference evidence="1" key="1">
    <citation type="submission" date="2022-11" db="EMBL/GenBank/DDBJ databases">
        <title>Minimal conservation of predation-associated metabolite biosynthetic gene clusters underscores biosynthetic potential of Myxococcota including descriptions for ten novel species: Archangium lansinium sp. nov., Myxococcus landrumus sp. nov., Nannocystis bai.</title>
        <authorList>
            <person name="Ahearne A."/>
            <person name="Stevens C."/>
            <person name="Phillips K."/>
        </authorList>
    </citation>
    <scope>NUCLEOTIDE SEQUENCE</scope>
    <source>
        <strain evidence="1">Na p29</strain>
    </source>
</reference>
<protein>
    <submittedName>
        <fullName evidence="1">Uncharacterized protein</fullName>
    </submittedName>
</protein>
<evidence type="ECO:0000313" key="2">
    <source>
        <dbReference type="Proteomes" id="UP001150924"/>
    </source>
</evidence>
<dbReference type="PANTHER" id="PTHR36932:SF1">
    <property type="entry name" value="CAPSULAR POLYSACCHARIDE BIOSYNTHESIS PROTEIN"/>
    <property type="match status" value="1"/>
</dbReference>
<dbReference type="EMBL" id="JAPNKE010000002">
    <property type="protein sequence ID" value="MCY1004166.1"/>
    <property type="molecule type" value="Genomic_DNA"/>
</dbReference>
<evidence type="ECO:0000313" key="1">
    <source>
        <dbReference type="EMBL" id="MCY1004166.1"/>
    </source>
</evidence>
<name>A0A9X3IU90_9BACT</name>
<dbReference type="InterPro" id="IPR042099">
    <property type="entry name" value="ANL_N_sf"/>
</dbReference>
<proteinExistence type="predicted"/>
<accession>A0A9X3IU90</accession>
<dbReference type="AlphaFoldDB" id="A0A9X3IU90"/>
<sequence>MPLLRYATGDLARPADAPCTCAWSETDTLASLEGRAVDSVRTPDGRRLTAAAVDRALAPAARGLVSYCLLQRGEALYRLDYLPAEDFAEQCLPDVIAALHAALGPGARVQRRAAPSCCPRAPASSAWPASRAGRAELRAAQWAHVSEDMSSEARSDERRPY</sequence>
<keyword evidence="2" id="KW-1185">Reference proteome</keyword>
<gene>
    <name evidence="1" type="ORF">OV079_01005</name>
</gene>
<dbReference type="InterPro" id="IPR053158">
    <property type="entry name" value="CapK_Type1_Caps_Biosynth"/>
</dbReference>
<dbReference type="RefSeq" id="WP_267765700.1">
    <property type="nucleotide sequence ID" value="NZ_JAPNKE010000002.1"/>
</dbReference>
<dbReference type="Gene3D" id="3.40.50.12780">
    <property type="entry name" value="N-terminal domain of ligase-like"/>
    <property type="match status" value="1"/>
</dbReference>
<comment type="caution">
    <text evidence="1">The sequence shown here is derived from an EMBL/GenBank/DDBJ whole genome shotgun (WGS) entry which is preliminary data.</text>
</comment>
<dbReference type="Proteomes" id="UP001150924">
    <property type="component" value="Unassembled WGS sequence"/>
</dbReference>